<proteinExistence type="predicted"/>
<name>A0A3L6ZUJ0_9MICO</name>
<dbReference type="OrthoDB" id="9780310at2"/>
<accession>A0A3L6ZUJ0</accession>
<dbReference type="PANTHER" id="PTHR30348">
    <property type="entry name" value="UNCHARACTERIZED PROTEIN YECE"/>
    <property type="match status" value="1"/>
</dbReference>
<dbReference type="SUPFAM" id="SSF117396">
    <property type="entry name" value="TM1631-like"/>
    <property type="match status" value="1"/>
</dbReference>
<dbReference type="InterPro" id="IPR036520">
    <property type="entry name" value="UPF0759_sf"/>
</dbReference>
<dbReference type="PANTHER" id="PTHR30348:SF4">
    <property type="entry name" value="DUF72 DOMAIN-CONTAINING PROTEIN"/>
    <property type="match status" value="1"/>
</dbReference>
<keyword evidence="2" id="KW-1185">Reference proteome</keyword>
<dbReference type="EMBL" id="RCUV01000008">
    <property type="protein sequence ID" value="RLP71478.1"/>
    <property type="molecule type" value="Genomic_DNA"/>
</dbReference>
<protein>
    <submittedName>
        <fullName evidence="1">DUF72 domain-containing protein</fullName>
    </submittedName>
</protein>
<dbReference type="Proteomes" id="UP000270299">
    <property type="component" value="Unassembled WGS sequence"/>
</dbReference>
<dbReference type="AlphaFoldDB" id="A0A3L6ZUJ0"/>
<evidence type="ECO:0000313" key="2">
    <source>
        <dbReference type="Proteomes" id="UP000270299"/>
    </source>
</evidence>
<dbReference type="Pfam" id="PF01904">
    <property type="entry name" value="DUF72"/>
    <property type="match status" value="1"/>
</dbReference>
<sequence length="243" mass="28128">MARISIGTSGWSYDHWENVLYPEGLARWHRLAHYVDRFDTVELNASFYRWPRDASFASWRNRLPQGFQLSAKAPRGLTHAKKLYAPETWIDRIARAWHELGDKRAVLLVQLPPGMPRDDARLDYFLGRLPDWIRVAVEFRHDSWHTDDVFRLLEAHGAAYCVMSGARLPCILRVTAPFAYVRLHGPDSDWLYGGSYTDDDLRWWADRIREWSDGGTDVFAYFNNDGGGNAVRNADTLRHFVGC</sequence>
<dbReference type="RefSeq" id="WP_121672995.1">
    <property type="nucleotide sequence ID" value="NZ_BMXM01000004.1"/>
</dbReference>
<reference evidence="1 2" key="1">
    <citation type="submission" date="2018-10" db="EMBL/GenBank/DDBJ databases">
        <authorList>
            <person name="Li J."/>
        </authorList>
    </citation>
    <scope>NUCLEOTIDE SEQUENCE [LARGE SCALE GENOMIC DNA]</scope>
    <source>
        <strain evidence="1 2">CCTCC AB209002</strain>
    </source>
</reference>
<comment type="caution">
    <text evidence="1">The sequence shown here is derived from an EMBL/GenBank/DDBJ whole genome shotgun (WGS) entry which is preliminary data.</text>
</comment>
<dbReference type="InterPro" id="IPR002763">
    <property type="entry name" value="DUF72"/>
</dbReference>
<organism evidence="1 2">
    <name type="scientific">Mycetocola manganoxydans</name>
    <dbReference type="NCBI Taxonomy" id="699879"/>
    <lineage>
        <taxon>Bacteria</taxon>
        <taxon>Bacillati</taxon>
        <taxon>Actinomycetota</taxon>
        <taxon>Actinomycetes</taxon>
        <taxon>Micrococcales</taxon>
        <taxon>Microbacteriaceae</taxon>
        <taxon>Mycetocola</taxon>
    </lineage>
</organism>
<evidence type="ECO:0000313" key="1">
    <source>
        <dbReference type="EMBL" id="RLP71478.1"/>
    </source>
</evidence>
<gene>
    <name evidence="1" type="ORF">D9V29_09100</name>
</gene>
<dbReference type="Gene3D" id="3.20.20.410">
    <property type="entry name" value="Protein of unknown function UPF0759"/>
    <property type="match status" value="1"/>
</dbReference>